<dbReference type="OrthoDB" id="3818356at2"/>
<sequence length="354" mass="37650">MDQSERGERVRRRPRLGLELTVIGVGLAVVVGAAFAGWAALERALYSPSAFVERYLGLLADGRAADALQIPGVSVDALELEAAGLPVTSDEALLRSAALASLTDISVVSEEQLDDGRLRVTAEYRAGAYPGSTTFDVEREGTVGLAPTWRFATSPLAVMELTVKGSMSFDVNGFRIDKRQVSPDGADADPLAPLPLLVFSPGVYSVSVDTAIATTPGIAVLSDIPFHEIPVELQATATEEFVAVVQERVDEFLTGCAGQQVLQPTGCPFGYVLQDRIVSLPTWEIVQQPEVRLQPDGAGWRIVPAEAAARLDVEVQSLFDGVISPLSEEVRFPVAGDITVLPDGTATIIVRAPD</sequence>
<dbReference type="KEGG" id="mcw:A8L33_02950"/>
<feature type="transmembrane region" description="Helical" evidence="1">
    <location>
        <begin position="20"/>
        <end position="41"/>
    </location>
</feature>
<proteinExistence type="predicted"/>
<keyword evidence="3" id="KW-1185">Reference proteome</keyword>
<accession>A0A0M8MJW4</accession>
<dbReference type="AlphaFoldDB" id="A0A0M8MJW4"/>
<protein>
    <submittedName>
        <fullName evidence="2">Uncharacterized protein</fullName>
    </submittedName>
</protein>
<evidence type="ECO:0000313" key="3">
    <source>
        <dbReference type="Proteomes" id="UP000037737"/>
    </source>
</evidence>
<keyword evidence="1" id="KW-1133">Transmembrane helix</keyword>
<name>A0A0M8MJW4_9MICO</name>
<evidence type="ECO:0000313" key="2">
    <source>
        <dbReference type="EMBL" id="KOS11597.1"/>
    </source>
</evidence>
<keyword evidence="1" id="KW-0812">Transmembrane</keyword>
<dbReference type="PATRIC" id="fig|84292.3.peg.675"/>
<dbReference type="EMBL" id="LAVO01000003">
    <property type="protein sequence ID" value="KOS11597.1"/>
    <property type="molecule type" value="Genomic_DNA"/>
</dbReference>
<organism evidence="2 3">
    <name type="scientific">Microbacterium aurantiacum</name>
    <dbReference type="NCBI Taxonomy" id="162393"/>
    <lineage>
        <taxon>Bacteria</taxon>
        <taxon>Bacillati</taxon>
        <taxon>Actinomycetota</taxon>
        <taxon>Actinomycetes</taxon>
        <taxon>Micrococcales</taxon>
        <taxon>Microbacteriaceae</taxon>
        <taxon>Microbacterium</taxon>
    </lineage>
</organism>
<keyword evidence="1" id="KW-0472">Membrane</keyword>
<gene>
    <name evidence="2" type="ORF">XI38_03245</name>
</gene>
<comment type="caution">
    <text evidence="2">The sequence shown here is derived from an EMBL/GenBank/DDBJ whole genome shotgun (WGS) entry which is preliminary data.</text>
</comment>
<reference evidence="2" key="1">
    <citation type="submission" date="2015-04" db="EMBL/GenBank/DDBJ databases">
        <title>Complete genome sequence of Microbacterium chocolatum SIT 101, a bacterium enantioselectively hydrolyzing mesomeric diesters.</title>
        <authorList>
            <person name="Li X."/>
            <person name="Xu Y."/>
        </authorList>
    </citation>
    <scope>NUCLEOTIDE SEQUENCE [LARGE SCALE GENOMIC DNA]</scope>
    <source>
        <strain evidence="2">SIT 101</strain>
    </source>
</reference>
<dbReference type="Proteomes" id="UP000037737">
    <property type="component" value="Unassembled WGS sequence"/>
</dbReference>
<evidence type="ECO:0000256" key="1">
    <source>
        <dbReference type="SAM" id="Phobius"/>
    </source>
</evidence>